<protein>
    <submittedName>
        <fullName evidence="3">Tetratricopeptide repeat protein</fullName>
    </submittedName>
</protein>
<keyword evidence="4" id="KW-1185">Reference proteome</keyword>
<dbReference type="PANTHER" id="PTHR12558">
    <property type="entry name" value="CELL DIVISION CYCLE 16,23,27"/>
    <property type="match status" value="1"/>
</dbReference>
<dbReference type="EMBL" id="CP071504">
    <property type="protein sequence ID" value="QSX29643.1"/>
    <property type="molecule type" value="Genomic_DNA"/>
</dbReference>
<evidence type="ECO:0000313" key="4">
    <source>
        <dbReference type="Proteomes" id="UP000663281"/>
    </source>
</evidence>
<keyword evidence="2" id="KW-0732">Signal</keyword>
<dbReference type="Proteomes" id="UP000663281">
    <property type="component" value="Chromosome"/>
</dbReference>
<dbReference type="AlphaFoldDB" id="A0A975AKW8"/>
<reference evidence="3 4" key="1">
    <citation type="submission" date="2021-03" db="EMBL/GenBank/DDBJ databases">
        <title>Novel species identification of genus Shewanella.</title>
        <authorList>
            <person name="Liu G."/>
            <person name="Zhang Q."/>
        </authorList>
    </citation>
    <scope>NUCLEOTIDE SEQUENCE [LARGE SCALE GENOMIC DNA]</scope>
    <source>
        <strain evidence="3 4">FJAT-53726</strain>
    </source>
</reference>
<dbReference type="PROSITE" id="PS50293">
    <property type="entry name" value="TPR_REGION"/>
    <property type="match status" value="1"/>
</dbReference>
<accession>A0A975AKW8</accession>
<dbReference type="Pfam" id="PF13181">
    <property type="entry name" value="TPR_8"/>
    <property type="match status" value="1"/>
</dbReference>
<dbReference type="PROSITE" id="PS51257">
    <property type="entry name" value="PROKAR_LIPOPROTEIN"/>
    <property type="match status" value="1"/>
</dbReference>
<evidence type="ECO:0000313" key="3">
    <source>
        <dbReference type="EMBL" id="QSX29643.1"/>
    </source>
</evidence>
<dbReference type="InterPro" id="IPR019734">
    <property type="entry name" value="TPR_rpt"/>
</dbReference>
<sequence length="349" mass="39403">MGCGPKLSSRKCKIKLTGVLILSCVLVFSGCASKPEPGDKAQLPQRQDLFDGQSLLVGQSQTRPQSEQQALELAVKEEQAGRLDKALYLYIQALDFNPVNAETFYKIAHIHTLRGRDDIAYRAYNEALTVDPNYMPAQAEFGIIKMGQREYSQARLHLEKAVSLDQQRLKEQRGLADNQAMIPLDQQSPLRVYNALGILEDLENHHDKARSYFWLALDYQPYSAVIATNLGYSYYLGGELSMAERYLKQAIQYDSSYERAWSNLGLVYIRTGQYSKALSTFEQNMSKADALNDLGYFLMLDGKYDRAITLFKQAIDASPSYFEQAQKNLKIAESELQLHSAPLASHTIQ</sequence>
<feature type="repeat" description="TPR" evidence="1">
    <location>
        <begin position="101"/>
        <end position="134"/>
    </location>
</feature>
<dbReference type="KEGG" id="scyp:JYB88_15820"/>
<dbReference type="SUPFAM" id="SSF48452">
    <property type="entry name" value="TPR-like"/>
    <property type="match status" value="1"/>
</dbReference>
<feature type="chain" id="PRO_5036741461" evidence="2">
    <location>
        <begin position="35"/>
        <end position="349"/>
    </location>
</feature>
<feature type="signal peptide" evidence="2">
    <location>
        <begin position="1"/>
        <end position="34"/>
    </location>
</feature>
<dbReference type="Pfam" id="PF13176">
    <property type="entry name" value="TPR_7"/>
    <property type="match status" value="2"/>
</dbReference>
<gene>
    <name evidence="3" type="ORF">JYB88_15820</name>
</gene>
<organism evidence="3 4">
    <name type="scientific">Shewanella cyperi</name>
    <dbReference type="NCBI Taxonomy" id="2814292"/>
    <lineage>
        <taxon>Bacteria</taxon>
        <taxon>Pseudomonadati</taxon>
        <taxon>Pseudomonadota</taxon>
        <taxon>Gammaproteobacteria</taxon>
        <taxon>Alteromonadales</taxon>
        <taxon>Shewanellaceae</taxon>
        <taxon>Shewanella</taxon>
    </lineage>
</organism>
<name>A0A975AKW8_9GAMM</name>
<evidence type="ECO:0000256" key="1">
    <source>
        <dbReference type="PROSITE-ProRule" id="PRU00339"/>
    </source>
</evidence>
<dbReference type="Gene3D" id="1.25.40.10">
    <property type="entry name" value="Tetratricopeptide repeat domain"/>
    <property type="match status" value="3"/>
</dbReference>
<feature type="repeat" description="TPR" evidence="1">
    <location>
        <begin position="288"/>
        <end position="321"/>
    </location>
</feature>
<proteinExistence type="predicted"/>
<evidence type="ECO:0000256" key="2">
    <source>
        <dbReference type="SAM" id="SignalP"/>
    </source>
</evidence>
<dbReference type="PROSITE" id="PS50005">
    <property type="entry name" value="TPR"/>
    <property type="match status" value="2"/>
</dbReference>
<dbReference type="SMART" id="SM00028">
    <property type="entry name" value="TPR"/>
    <property type="match status" value="7"/>
</dbReference>
<dbReference type="InterPro" id="IPR011990">
    <property type="entry name" value="TPR-like_helical_dom_sf"/>
</dbReference>
<keyword evidence="1" id="KW-0802">TPR repeat</keyword>
<dbReference type="PANTHER" id="PTHR12558:SF13">
    <property type="entry name" value="CELL DIVISION CYCLE PROTEIN 27 HOMOLOG"/>
    <property type="match status" value="1"/>
</dbReference>